<evidence type="ECO:0000256" key="1">
    <source>
        <dbReference type="ARBA" id="ARBA00023002"/>
    </source>
</evidence>
<keyword evidence="2" id="KW-0520">NAD</keyword>
<dbReference type="GO" id="GO:0016491">
    <property type="term" value="F:oxidoreductase activity"/>
    <property type="evidence" value="ECO:0007669"/>
    <property type="project" value="UniProtKB-KW"/>
</dbReference>
<dbReference type="Pfam" id="PF02826">
    <property type="entry name" value="2-Hacid_dh_C"/>
    <property type="match status" value="1"/>
</dbReference>
<dbReference type="Proteomes" id="UP000268033">
    <property type="component" value="Unassembled WGS sequence"/>
</dbReference>
<dbReference type="AlphaFoldDB" id="A0A3N1P724"/>
<comment type="caution">
    <text evidence="4">The sequence shown here is derived from an EMBL/GenBank/DDBJ whole genome shotgun (WGS) entry which is preliminary data.</text>
</comment>
<dbReference type="RefSeq" id="WP_123422116.1">
    <property type="nucleotide sequence ID" value="NZ_RJUL01000008.1"/>
</dbReference>
<dbReference type="Gene3D" id="3.40.50.720">
    <property type="entry name" value="NAD(P)-binding Rossmann-like Domain"/>
    <property type="match status" value="2"/>
</dbReference>
<dbReference type="EMBL" id="RJUL01000008">
    <property type="protein sequence ID" value="ROQ23281.1"/>
    <property type="molecule type" value="Genomic_DNA"/>
</dbReference>
<evidence type="ECO:0000256" key="2">
    <source>
        <dbReference type="ARBA" id="ARBA00023027"/>
    </source>
</evidence>
<evidence type="ECO:0000259" key="3">
    <source>
        <dbReference type="Pfam" id="PF02826"/>
    </source>
</evidence>
<dbReference type="PANTHER" id="PTHR43333:SF1">
    <property type="entry name" value="D-ISOMER SPECIFIC 2-HYDROXYACID DEHYDROGENASE NAD-BINDING DOMAIN-CONTAINING PROTEIN"/>
    <property type="match status" value="1"/>
</dbReference>
<keyword evidence="4" id="KW-0670">Pyruvate</keyword>
<proteinExistence type="predicted"/>
<sequence length="305" mass="32888">MSLALVLPGRGGEGLAKRLKALDEQLDIQLWPDCPAPQTVAFAVTWQPPAGALAQFPNLKVVQSLGAGVDGLAAELPSGVTLCRTISPNLKTDMRDYVLLAILAEQRQWQATANDQTNQHWQQRHYRRGGCVGVMGLGELGGYVAGQLAGLGFSVKGWSRSPRQLPGIDCFSGEAALGEFLAGLDYLVCLLPLTPQTQGLMNSAFFARLNSAPYLIHVGRGAQLDEQALLAALDGGQLRGACLDVFIQEPLPRQHPFWRHPTITVTPHNASITSGNDLARVVYQNYLAMRQGTALNHVVNTTLGY</sequence>
<gene>
    <name evidence="4" type="ORF">EDC28_10819</name>
</gene>
<dbReference type="SUPFAM" id="SSF51735">
    <property type="entry name" value="NAD(P)-binding Rossmann-fold domains"/>
    <property type="match status" value="1"/>
</dbReference>
<dbReference type="STRING" id="584787.GCA_001247655_03735"/>
<dbReference type="CDD" id="cd12164">
    <property type="entry name" value="GDH_like_2"/>
    <property type="match status" value="1"/>
</dbReference>
<keyword evidence="5" id="KW-1185">Reference proteome</keyword>
<dbReference type="SUPFAM" id="SSF52283">
    <property type="entry name" value="Formate/glycerate dehydrogenase catalytic domain-like"/>
    <property type="match status" value="1"/>
</dbReference>
<dbReference type="InterPro" id="IPR006140">
    <property type="entry name" value="D-isomer_DH_NAD-bd"/>
</dbReference>
<evidence type="ECO:0000313" key="4">
    <source>
        <dbReference type="EMBL" id="ROQ23281.1"/>
    </source>
</evidence>
<dbReference type="InterPro" id="IPR036291">
    <property type="entry name" value="NAD(P)-bd_dom_sf"/>
</dbReference>
<keyword evidence="1" id="KW-0560">Oxidoreductase</keyword>
<name>A0A3N1P724_9GAMM</name>
<organism evidence="4 5">
    <name type="scientific">Gallaecimonas pentaromativorans</name>
    <dbReference type="NCBI Taxonomy" id="584787"/>
    <lineage>
        <taxon>Bacteria</taxon>
        <taxon>Pseudomonadati</taxon>
        <taxon>Pseudomonadota</taxon>
        <taxon>Gammaproteobacteria</taxon>
        <taxon>Enterobacterales</taxon>
        <taxon>Gallaecimonadaceae</taxon>
        <taxon>Gallaecimonas</taxon>
    </lineage>
</organism>
<reference evidence="4 5" key="1">
    <citation type="submission" date="2018-11" db="EMBL/GenBank/DDBJ databases">
        <title>Genomic Encyclopedia of Type Strains, Phase IV (KMG-IV): sequencing the most valuable type-strain genomes for metagenomic binning, comparative biology and taxonomic classification.</title>
        <authorList>
            <person name="Goeker M."/>
        </authorList>
    </citation>
    <scope>NUCLEOTIDE SEQUENCE [LARGE SCALE GENOMIC DNA]</scope>
    <source>
        <strain evidence="4 5">DSM 21945</strain>
    </source>
</reference>
<evidence type="ECO:0000313" key="5">
    <source>
        <dbReference type="Proteomes" id="UP000268033"/>
    </source>
</evidence>
<accession>A0A3N1P724</accession>
<feature type="domain" description="D-isomer specific 2-hydroxyacid dehydrogenase NAD-binding" evidence="3">
    <location>
        <begin position="101"/>
        <end position="270"/>
    </location>
</feature>
<dbReference type="PANTHER" id="PTHR43333">
    <property type="entry name" value="2-HACID_DH_C DOMAIN-CONTAINING PROTEIN"/>
    <property type="match status" value="1"/>
</dbReference>
<protein>
    <submittedName>
        <fullName evidence="4">Glyoxylate/hydroxypyruvate reductase A</fullName>
    </submittedName>
</protein>
<dbReference type="GO" id="GO:0051287">
    <property type="term" value="F:NAD binding"/>
    <property type="evidence" value="ECO:0007669"/>
    <property type="project" value="InterPro"/>
</dbReference>